<dbReference type="SUPFAM" id="SSF51905">
    <property type="entry name" value="FAD/NAD(P)-binding domain"/>
    <property type="match status" value="1"/>
</dbReference>
<keyword evidence="1" id="KW-0503">Monooxygenase</keyword>
<sequence length="494" mass="55824">MRVQDSTPPDPDVVIVGAGFSGLGMAIELSRAGREDYVILEKADEVGGTWRENTYPGCACDVQSHVYSYSFELNAGWSRMFPQQAEILDYLRRCADRYGLRRHIRFRSEFSGATYDDRTGRWRVTTADGAVLTCRALVLGMGPLHQPSIPDLPGLDGFRGPVFHSARWDHEVDLDGRNVAVVGTGASAIQFVPRIAPRAGRLTVFQRTPPWVLPKADRSVTDLERRLFARVPAAQRAYRNAIYWRLESRFAAFEHPRLMWAAQQVAQWHLRRQVKDPQLRRALTPDYRMGCKRTLLSNDYYPALTRPNVDLVTSAVAEVRDDRVVTRDGTEHPADVLILGTGFHVTDAYQQLPLTGRGGRAIQEVWADGIEAYLGTTVSGFPNLFLLLGPNTGLGHNSMIFMIESQTRYVARCLDLLDRSGGQALEVLEPEQRAFNERIQGALAGEVWTADNCTSWYLDGEGVNRAAWPGWTWQYRLRTRRPRPEHYRVLRPGR</sequence>
<dbReference type="Gene3D" id="3.50.50.60">
    <property type="entry name" value="FAD/NAD(P)-binding domain"/>
    <property type="match status" value="3"/>
</dbReference>
<dbReference type="EMBL" id="LLZU01000020">
    <property type="protein sequence ID" value="KRV48631.1"/>
    <property type="molecule type" value="Genomic_DNA"/>
</dbReference>
<dbReference type="STRING" id="76728.AQ490_24140"/>
<proteinExistence type="predicted"/>
<name>A0A0T6LR83_WENVI</name>
<dbReference type="Pfam" id="PF13738">
    <property type="entry name" value="Pyr_redox_3"/>
    <property type="match status" value="1"/>
</dbReference>
<dbReference type="eggNOG" id="COG2072">
    <property type="taxonomic scope" value="Bacteria"/>
</dbReference>
<protein>
    <submittedName>
        <fullName evidence="1">4-hydroxyacetophenone monooxygenase</fullName>
    </submittedName>
</protein>
<comment type="caution">
    <text evidence="1">The sequence shown here is derived from an EMBL/GenBank/DDBJ whole genome shotgun (WGS) entry which is preliminary data.</text>
</comment>
<organism evidence="1 2">
    <name type="scientific">Wenjunlia vitaminophila</name>
    <name type="common">Streptomyces vitaminophilus</name>
    <dbReference type="NCBI Taxonomy" id="76728"/>
    <lineage>
        <taxon>Bacteria</taxon>
        <taxon>Bacillati</taxon>
        <taxon>Actinomycetota</taxon>
        <taxon>Actinomycetes</taxon>
        <taxon>Kitasatosporales</taxon>
        <taxon>Streptomycetaceae</taxon>
        <taxon>Wenjunlia</taxon>
    </lineage>
</organism>
<dbReference type="RefSeq" id="WP_018383868.1">
    <property type="nucleotide sequence ID" value="NZ_LLZU01000020.1"/>
</dbReference>
<dbReference type="PANTHER" id="PTHR42877:SF4">
    <property type="entry name" value="FAD_NAD(P)-BINDING DOMAIN-CONTAINING PROTEIN-RELATED"/>
    <property type="match status" value="1"/>
</dbReference>
<dbReference type="OrthoDB" id="5168853at2"/>
<dbReference type="GO" id="GO:0004497">
    <property type="term" value="F:monooxygenase activity"/>
    <property type="evidence" value="ECO:0007669"/>
    <property type="project" value="UniProtKB-KW"/>
</dbReference>
<keyword evidence="1" id="KW-0560">Oxidoreductase</keyword>
<accession>A0A0T6LR83</accession>
<dbReference type="AlphaFoldDB" id="A0A0T6LR83"/>
<dbReference type="InterPro" id="IPR051209">
    <property type="entry name" value="FAD-bind_Monooxygenase_sf"/>
</dbReference>
<reference evidence="1 2" key="1">
    <citation type="submission" date="2015-10" db="EMBL/GenBank/DDBJ databases">
        <title>Draft genome sequence of pyrrolomycin-producing Streptomyces vitaminophilus.</title>
        <authorList>
            <person name="Graham D.E."/>
            <person name="Mahan K.M."/>
            <person name="Klingeman D.M."/>
            <person name="Hettich R.L."/>
            <person name="Parry R.J."/>
        </authorList>
    </citation>
    <scope>NUCLEOTIDE SEQUENCE [LARGE SCALE GENOMIC DNA]</scope>
    <source>
        <strain evidence="1 2">ATCC 31673</strain>
    </source>
</reference>
<keyword evidence="2" id="KW-1185">Reference proteome</keyword>
<dbReference type="Proteomes" id="UP000050867">
    <property type="component" value="Unassembled WGS sequence"/>
</dbReference>
<gene>
    <name evidence="1" type="ORF">AQ490_24140</name>
</gene>
<evidence type="ECO:0000313" key="2">
    <source>
        <dbReference type="Proteomes" id="UP000050867"/>
    </source>
</evidence>
<evidence type="ECO:0000313" key="1">
    <source>
        <dbReference type="EMBL" id="KRV48631.1"/>
    </source>
</evidence>
<dbReference type="PANTHER" id="PTHR42877">
    <property type="entry name" value="L-ORNITHINE N(5)-MONOOXYGENASE-RELATED"/>
    <property type="match status" value="1"/>
</dbReference>
<dbReference type="InterPro" id="IPR036188">
    <property type="entry name" value="FAD/NAD-bd_sf"/>
</dbReference>